<protein>
    <recommendedName>
        <fullName evidence="3">Alpha/beta hydrolase</fullName>
    </recommendedName>
</protein>
<name>A0ABQ2LGF4_9PROT</name>
<dbReference type="SUPFAM" id="SSF53474">
    <property type="entry name" value="alpha/beta-Hydrolases"/>
    <property type="match status" value="1"/>
</dbReference>
<proteinExistence type="predicted"/>
<dbReference type="InterPro" id="IPR029058">
    <property type="entry name" value="AB_hydrolase_fold"/>
</dbReference>
<sequence>MTTNVLIVPGYHGSGEAHWQSWLQARLPHARRVDGIDWETPALFDWAQAIILNLARSSAPTILVAHSFGCLASALAIAHRPQSVAGAILVAPADPERFGVSGTRDHSYPQADSIARFLPERRLEIRGLMVGSRNDPWMKLPHAHAWATRWGLSFHDAGAVGHINTDSGFGPWPWIEQLTEALGNRIIQQRPVTHWQHRSYRYDLINKPIGAQRLLYA</sequence>
<dbReference type="Proteomes" id="UP000602381">
    <property type="component" value="Unassembled WGS sequence"/>
</dbReference>
<evidence type="ECO:0008006" key="3">
    <source>
        <dbReference type="Google" id="ProtNLM"/>
    </source>
</evidence>
<reference evidence="2" key="1">
    <citation type="journal article" date="2019" name="Int. J. Syst. Evol. Microbiol.">
        <title>The Global Catalogue of Microorganisms (GCM) 10K type strain sequencing project: providing services to taxonomists for standard genome sequencing and annotation.</title>
        <authorList>
            <consortium name="The Broad Institute Genomics Platform"/>
            <consortium name="The Broad Institute Genome Sequencing Center for Infectious Disease"/>
            <person name="Wu L."/>
            <person name="Ma J."/>
        </authorList>
    </citation>
    <scope>NUCLEOTIDE SEQUENCE [LARGE SCALE GENOMIC DNA]</scope>
    <source>
        <strain evidence="2">JCM 17843</strain>
    </source>
</reference>
<dbReference type="InterPro" id="IPR010662">
    <property type="entry name" value="RBBP9/YdeN"/>
</dbReference>
<evidence type="ECO:0000313" key="1">
    <source>
        <dbReference type="EMBL" id="GGO17459.1"/>
    </source>
</evidence>
<evidence type="ECO:0000313" key="2">
    <source>
        <dbReference type="Proteomes" id="UP000602381"/>
    </source>
</evidence>
<keyword evidence="2" id="KW-1185">Reference proteome</keyword>
<dbReference type="Gene3D" id="3.40.50.1820">
    <property type="entry name" value="alpha/beta hydrolase"/>
    <property type="match status" value="1"/>
</dbReference>
<comment type="caution">
    <text evidence="1">The sequence shown here is derived from an EMBL/GenBank/DDBJ whole genome shotgun (WGS) entry which is preliminary data.</text>
</comment>
<dbReference type="EMBL" id="BMOV01000017">
    <property type="protein sequence ID" value="GGO17459.1"/>
    <property type="molecule type" value="Genomic_DNA"/>
</dbReference>
<organism evidence="1 2">
    <name type="scientific">Iodidimonas muriae</name>
    <dbReference type="NCBI Taxonomy" id="261467"/>
    <lineage>
        <taxon>Bacteria</taxon>
        <taxon>Pseudomonadati</taxon>
        <taxon>Pseudomonadota</taxon>
        <taxon>Alphaproteobacteria</taxon>
        <taxon>Iodidimonadales</taxon>
        <taxon>Iodidimonadaceae</taxon>
        <taxon>Iodidimonas</taxon>
    </lineage>
</organism>
<gene>
    <name evidence="1" type="ORF">GCM10007972_27550</name>
</gene>
<dbReference type="Pfam" id="PF06821">
    <property type="entry name" value="Ser_hydrolase"/>
    <property type="match status" value="1"/>
</dbReference>
<accession>A0ABQ2LGF4</accession>
<dbReference type="RefSeq" id="WP_150006384.1">
    <property type="nucleotide sequence ID" value="NZ_BMOV01000017.1"/>
</dbReference>